<dbReference type="Gene3D" id="3.40.30.10">
    <property type="entry name" value="Glutaredoxin"/>
    <property type="match status" value="1"/>
</dbReference>
<feature type="non-terminal residue" evidence="1">
    <location>
        <position position="77"/>
    </location>
</feature>
<accession>I1X595</accession>
<dbReference type="InterPro" id="IPR036249">
    <property type="entry name" value="Thioredoxin-like_sf"/>
</dbReference>
<dbReference type="PANTHER" id="PTHR46388:SF2">
    <property type="entry name" value="NHL REPEAT-CONTAINING PROTEIN 2"/>
    <property type="match status" value="1"/>
</dbReference>
<dbReference type="EMBL" id="JQ256787">
    <property type="protein sequence ID" value="AFI78670.1"/>
    <property type="molecule type" value="Genomic_DNA"/>
</dbReference>
<evidence type="ECO:0000313" key="1">
    <source>
        <dbReference type="EMBL" id="AFI78670.1"/>
    </source>
</evidence>
<protein>
    <submittedName>
        <fullName evidence="1">Redoxin domain protein</fullName>
    </submittedName>
</protein>
<dbReference type="AlphaFoldDB" id="I1X595"/>
<name>I1X595_9BACT</name>
<gene>
    <name evidence="1" type="ORF">ws034A6_0039</name>
</gene>
<reference evidence="1" key="1">
    <citation type="journal article" date="2012" name="ISME J.">
        <title>Roseobacter clade bacteria are abundant in coastal sediments and encode a novel combination of sulfur oxidation genes.</title>
        <authorList>
            <person name="Lenk S."/>
            <person name="Moraru C."/>
            <person name="Hahnke S."/>
            <person name="Arnds J."/>
            <person name="Richter M."/>
            <person name="Kube M."/>
            <person name="Reinhardt R."/>
            <person name="Brinkhoff T."/>
            <person name="Harder J."/>
            <person name="Amann R."/>
            <person name="Mussmann M."/>
        </authorList>
    </citation>
    <scope>NUCLEOTIDE SEQUENCE</scope>
</reference>
<dbReference type="PANTHER" id="PTHR46388">
    <property type="entry name" value="NHL REPEAT-CONTAINING PROTEIN 2"/>
    <property type="match status" value="1"/>
</dbReference>
<proteinExistence type="predicted"/>
<dbReference type="SUPFAM" id="SSF52833">
    <property type="entry name" value="Thioredoxin-like"/>
    <property type="match status" value="1"/>
</dbReference>
<sequence>MERSRVPEIPDGLQWFNVDSPVSLHKQAGRVLLLDFGNYSSIHCQHVLSDLHYLASKYRDRLVIIGIHSPQFPGEKG</sequence>
<organism evidence="1">
    <name type="scientific">uncultured bacterium ws034A6</name>
    <dbReference type="NCBI Taxonomy" id="1131824"/>
    <lineage>
        <taxon>Bacteria</taxon>
        <taxon>environmental samples</taxon>
    </lineage>
</organism>